<dbReference type="InterPro" id="IPR055170">
    <property type="entry name" value="GFO_IDH_MocA-like_dom"/>
</dbReference>
<dbReference type="InterPro" id="IPR051450">
    <property type="entry name" value="Gfo/Idh/MocA_Oxidoreductases"/>
</dbReference>
<comment type="caution">
    <text evidence="3">The sequence shown here is derived from an EMBL/GenBank/DDBJ whole genome shotgun (WGS) entry which is preliminary data.</text>
</comment>
<dbReference type="Pfam" id="PF22725">
    <property type="entry name" value="GFO_IDH_MocA_C3"/>
    <property type="match status" value="1"/>
</dbReference>
<keyword evidence="4" id="KW-1185">Reference proteome</keyword>
<feature type="domain" description="Gfo/Idh/MocA-like oxidoreductase N-terminal" evidence="1">
    <location>
        <begin position="5"/>
        <end position="123"/>
    </location>
</feature>
<organism evidence="3 4">
    <name type="scientific">Acidocella aminolytica 101 = DSM 11237</name>
    <dbReference type="NCBI Taxonomy" id="1120923"/>
    <lineage>
        <taxon>Bacteria</taxon>
        <taxon>Pseudomonadati</taxon>
        <taxon>Pseudomonadota</taxon>
        <taxon>Alphaproteobacteria</taxon>
        <taxon>Acetobacterales</taxon>
        <taxon>Acidocellaceae</taxon>
        <taxon>Acidocella</taxon>
    </lineage>
</organism>
<evidence type="ECO:0000259" key="1">
    <source>
        <dbReference type="Pfam" id="PF01408"/>
    </source>
</evidence>
<protein>
    <submittedName>
        <fullName evidence="3">Oxidoreductase NAD-binding subunit</fullName>
    </submittedName>
</protein>
<feature type="domain" description="GFO/IDH/MocA-like oxidoreductase" evidence="2">
    <location>
        <begin position="131"/>
        <end position="266"/>
    </location>
</feature>
<dbReference type="Gene3D" id="3.30.360.10">
    <property type="entry name" value="Dihydrodipicolinate Reductase, domain 2"/>
    <property type="match status" value="1"/>
</dbReference>
<evidence type="ECO:0000259" key="2">
    <source>
        <dbReference type="Pfam" id="PF22725"/>
    </source>
</evidence>
<dbReference type="InterPro" id="IPR000683">
    <property type="entry name" value="Gfo/Idh/MocA-like_OxRdtase_N"/>
</dbReference>
<proteinExistence type="predicted"/>
<dbReference type="PANTHER" id="PTHR43377:SF8">
    <property type="entry name" value="BLR3664 PROTEIN"/>
    <property type="match status" value="1"/>
</dbReference>
<name>A0A0D6PEE6_9PROT</name>
<sequence length="352" mass="37946">MSGLSIAVCGAGVIGQAHIRLIQALPARRGWLKGIIDPMPQAQAQAEMLGVRYSEHLVRALDEWRPDAVIIASPNALHVEMAGACIARNIPLLVEKPLADNVADAFALAHLAEERDVPLLVGHFRRHNPVMRAARDLLAKGGLGRLVSVNADVTVCKPDAYFNVPWRTQSGGGPVLINLVHDIDALRYLCGEIESVQAVTSNAARGFEVEDTAAVLLRFTSGALATLTLSDATPSPWCWDQTSGENKDFARHQGQCYRLCGTEAALELPGLIRWHYAGQKGWTQPLSAQPLAYEPGDPLALQLDHFLRVARREEQPMVSGKDGAATLAATMAVLEAARTGRTVTPARNCQPA</sequence>
<dbReference type="Proteomes" id="UP000032668">
    <property type="component" value="Unassembled WGS sequence"/>
</dbReference>
<dbReference type="PANTHER" id="PTHR43377">
    <property type="entry name" value="BILIVERDIN REDUCTASE A"/>
    <property type="match status" value="1"/>
</dbReference>
<dbReference type="STRING" id="1120923.SAMN02746095_02675"/>
<evidence type="ECO:0000313" key="3">
    <source>
        <dbReference type="EMBL" id="GAN79588.1"/>
    </source>
</evidence>
<reference evidence="3 4" key="1">
    <citation type="submission" date="2012-11" db="EMBL/GenBank/DDBJ databases">
        <title>Whole genome sequence of Acidocella aminolytica 101 = DSM 11237.</title>
        <authorList>
            <person name="Azuma Y."/>
            <person name="Higashiura N."/>
            <person name="Hirakawa H."/>
            <person name="Matsushita K."/>
        </authorList>
    </citation>
    <scope>NUCLEOTIDE SEQUENCE [LARGE SCALE GENOMIC DNA]</scope>
    <source>
        <strain evidence="4">101 / DSM 11237</strain>
    </source>
</reference>
<dbReference type="InterPro" id="IPR036291">
    <property type="entry name" value="NAD(P)-bd_dom_sf"/>
</dbReference>
<dbReference type="GO" id="GO:0000166">
    <property type="term" value="F:nucleotide binding"/>
    <property type="evidence" value="ECO:0007669"/>
    <property type="project" value="InterPro"/>
</dbReference>
<dbReference type="AlphaFoldDB" id="A0A0D6PEE6"/>
<dbReference type="SUPFAM" id="SSF55347">
    <property type="entry name" value="Glyceraldehyde-3-phosphate dehydrogenase-like, C-terminal domain"/>
    <property type="match status" value="1"/>
</dbReference>
<accession>A0A0D6PEE6</accession>
<dbReference type="EMBL" id="BANC01000023">
    <property type="protein sequence ID" value="GAN79588.1"/>
    <property type="molecule type" value="Genomic_DNA"/>
</dbReference>
<dbReference type="SUPFAM" id="SSF51735">
    <property type="entry name" value="NAD(P)-binding Rossmann-fold domains"/>
    <property type="match status" value="1"/>
</dbReference>
<evidence type="ECO:0000313" key="4">
    <source>
        <dbReference type="Proteomes" id="UP000032668"/>
    </source>
</evidence>
<dbReference type="RefSeq" id="WP_048878032.1">
    <property type="nucleotide sequence ID" value="NZ_BANC01000023.1"/>
</dbReference>
<dbReference type="OrthoDB" id="9792935at2"/>
<dbReference type="Gene3D" id="3.40.50.720">
    <property type="entry name" value="NAD(P)-binding Rossmann-like Domain"/>
    <property type="match status" value="1"/>
</dbReference>
<dbReference type="Pfam" id="PF01408">
    <property type="entry name" value="GFO_IDH_MocA"/>
    <property type="match status" value="1"/>
</dbReference>
<gene>
    <name evidence="3" type="ORF">Aam_023_039</name>
</gene>